<name>A0A0B7ATZ5_9EUPU</name>
<sequence>MVVTLQIPNMLNKTACCKFVIAGLYRRSISHTKNTDCARRQYWPVCRSVTSSMAAFSTSATTQVPAISSPPQSLLKPLDFPRKLLMGPGPSNCPPRVLAAGALPMLGHLHPEFTKIMDEVKEGIQYAFQTKNGWTFAISGSGHAAMEAAVVNLLETGDAALVCQNGVWGQRLAEMVERNGSIAHRLVRPMGEVFSLEEIEKSLKEHKPSLVFVTYGESSGGTRQPLEGLGDLCHRYNALLLVDSVAILGGYPLFMDDWNVDVLYAGAQKVLSAPPAVSPISFSTRARDKIASRKTKIRSYYFDANELANYWGCDEGPRRYHHTGLVTSVYQLREGLARLVEEGLEKSWKDHKVCSELLYEGIEKLGLELHVKDQSIRNPCVTPIKVPQGVNWKDVSDYAMKNYRVEISGGLGELAGKIWRIGVMGYNCTPDNIRLVLRALGEGLESVRK</sequence>
<accession>A0A0B7ATZ5</accession>
<evidence type="ECO:0000256" key="1">
    <source>
        <dbReference type="ARBA" id="ARBA00001933"/>
    </source>
</evidence>
<evidence type="ECO:0000259" key="7">
    <source>
        <dbReference type="Pfam" id="PF00266"/>
    </source>
</evidence>
<evidence type="ECO:0000256" key="4">
    <source>
        <dbReference type="ARBA" id="ARBA00022576"/>
    </source>
</evidence>
<dbReference type="FunFam" id="3.90.1150.10:FF:000039">
    <property type="entry name" value="Serine--pyruvate aminotransferase"/>
    <property type="match status" value="1"/>
</dbReference>
<comment type="similarity">
    <text evidence="2">Belongs to the class-V pyridoxal-phosphate-dependent aminotransferase family.</text>
</comment>
<dbReference type="CDD" id="cd06451">
    <property type="entry name" value="AGAT_like"/>
    <property type="match status" value="1"/>
</dbReference>
<protein>
    <recommendedName>
        <fullName evidence="3">alanine--glyoxylate transaminase</fullName>
        <ecNumber evidence="3">2.6.1.44</ecNumber>
    </recommendedName>
</protein>
<keyword evidence="5" id="KW-0808">Transferase</keyword>
<dbReference type="PANTHER" id="PTHR21152">
    <property type="entry name" value="AMINOTRANSFERASE CLASS V"/>
    <property type="match status" value="1"/>
</dbReference>
<dbReference type="Pfam" id="PF00266">
    <property type="entry name" value="Aminotran_5"/>
    <property type="match status" value="1"/>
</dbReference>
<dbReference type="Gene3D" id="3.90.1150.10">
    <property type="entry name" value="Aspartate Aminotransferase, domain 1"/>
    <property type="match status" value="1"/>
</dbReference>
<dbReference type="InterPro" id="IPR000192">
    <property type="entry name" value="Aminotrans_V_dom"/>
</dbReference>
<keyword evidence="6" id="KW-0663">Pyridoxal phosphate</keyword>
<reference evidence="8" key="1">
    <citation type="submission" date="2014-12" db="EMBL/GenBank/DDBJ databases">
        <title>Insight into the proteome of Arion vulgaris.</title>
        <authorList>
            <person name="Aradska J."/>
            <person name="Bulat T."/>
            <person name="Smidak R."/>
            <person name="Sarate P."/>
            <person name="Gangsoo J."/>
            <person name="Sialana F."/>
            <person name="Bilban M."/>
            <person name="Lubec G."/>
        </authorList>
    </citation>
    <scope>NUCLEOTIDE SEQUENCE</scope>
    <source>
        <tissue evidence="8">Skin</tissue>
    </source>
</reference>
<dbReference type="GO" id="GO:0008453">
    <property type="term" value="F:alanine-glyoxylate transaminase activity"/>
    <property type="evidence" value="ECO:0007669"/>
    <property type="project" value="UniProtKB-EC"/>
</dbReference>
<dbReference type="GO" id="GO:0004760">
    <property type="term" value="F:L-serine-pyruvate transaminase activity"/>
    <property type="evidence" value="ECO:0007669"/>
    <property type="project" value="TreeGrafter"/>
</dbReference>
<evidence type="ECO:0000256" key="3">
    <source>
        <dbReference type="ARBA" id="ARBA00013049"/>
    </source>
</evidence>
<dbReference type="InterPro" id="IPR015422">
    <property type="entry name" value="PyrdxlP-dep_Trfase_small"/>
</dbReference>
<dbReference type="AlphaFoldDB" id="A0A0B7ATZ5"/>
<dbReference type="InterPro" id="IPR015424">
    <property type="entry name" value="PyrdxlP-dep_Trfase"/>
</dbReference>
<evidence type="ECO:0000256" key="6">
    <source>
        <dbReference type="ARBA" id="ARBA00022898"/>
    </source>
</evidence>
<proteinExistence type="inferred from homology"/>
<dbReference type="SUPFAM" id="SSF53383">
    <property type="entry name" value="PLP-dependent transferases"/>
    <property type="match status" value="1"/>
</dbReference>
<dbReference type="EC" id="2.6.1.44" evidence="3"/>
<dbReference type="GO" id="GO:0005777">
    <property type="term" value="C:peroxisome"/>
    <property type="evidence" value="ECO:0007669"/>
    <property type="project" value="TreeGrafter"/>
</dbReference>
<comment type="cofactor">
    <cofactor evidence="1">
        <name>pyridoxal 5'-phosphate</name>
        <dbReference type="ChEBI" id="CHEBI:597326"/>
    </cofactor>
</comment>
<dbReference type="FunFam" id="3.40.640.10:FF:000027">
    <property type="entry name" value="Serine--pyruvate aminotransferase, mitochondrial"/>
    <property type="match status" value="1"/>
</dbReference>
<organism evidence="8">
    <name type="scientific">Arion vulgaris</name>
    <dbReference type="NCBI Taxonomy" id="1028688"/>
    <lineage>
        <taxon>Eukaryota</taxon>
        <taxon>Metazoa</taxon>
        <taxon>Spiralia</taxon>
        <taxon>Lophotrochozoa</taxon>
        <taxon>Mollusca</taxon>
        <taxon>Gastropoda</taxon>
        <taxon>Heterobranchia</taxon>
        <taxon>Euthyneura</taxon>
        <taxon>Panpulmonata</taxon>
        <taxon>Eupulmonata</taxon>
        <taxon>Stylommatophora</taxon>
        <taxon>Helicina</taxon>
        <taxon>Arionoidea</taxon>
        <taxon>Arionidae</taxon>
        <taxon>Arion</taxon>
    </lineage>
</organism>
<evidence type="ECO:0000313" key="8">
    <source>
        <dbReference type="EMBL" id="CEK84504.1"/>
    </source>
</evidence>
<dbReference type="Gene3D" id="3.40.640.10">
    <property type="entry name" value="Type I PLP-dependent aspartate aminotransferase-like (Major domain)"/>
    <property type="match status" value="1"/>
</dbReference>
<feature type="domain" description="Aminotransferase class V" evidence="7">
    <location>
        <begin position="105"/>
        <end position="410"/>
    </location>
</feature>
<evidence type="ECO:0000256" key="5">
    <source>
        <dbReference type="ARBA" id="ARBA00022679"/>
    </source>
</evidence>
<evidence type="ECO:0000256" key="2">
    <source>
        <dbReference type="ARBA" id="ARBA00009236"/>
    </source>
</evidence>
<dbReference type="PANTHER" id="PTHR21152:SF40">
    <property type="entry name" value="ALANINE--GLYOXYLATE AMINOTRANSFERASE"/>
    <property type="match status" value="1"/>
</dbReference>
<dbReference type="GO" id="GO:0019265">
    <property type="term" value="P:glycine biosynthetic process, by transamination of glyoxylate"/>
    <property type="evidence" value="ECO:0007669"/>
    <property type="project" value="TreeGrafter"/>
</dbReference>
<keyword evidence="4" id="KW-0032">Aminotransferase</keyword>
<dbReference type="EMBL" id="HACG01037639">
    <property type="protein sequence ID" value="CEK84504.1"/>
    <property type="molecule type" value="Transcribed_RNA"/>
</dbReference>
<gene>
    <name evidence="8" type="primary">ORF142939</name>
</gene>
<dbReference type="InterPro" id="IPR015421">
    <property type="entry name" value="PyrdxlP-dep_Trfase_major"/>
</dbReference>